<dbReference type="Pfam" id="PF10589">
    <property type="entry name" value="NADH_4Fe-4S"/>
    <property type="match status" value="1"/>
</dbReference>
<proteinExistence type="inferred from homology"/>
<gene>
    <name evidence="8" type="ORF">GRX03_13075</name>
</gene>
<comment type="caution">
    <text evidence="8">The sequence shown here is derived from an EMBL/GenBank/DDBJ whole genome shotgun (WGS) entry which is preliminary data.</text>
</comment>
<keyword evidence="4" id="KW-0408">Iron</keyword>
<keyword evidence="3" id="KW-0479">Metal-binding</keyword>
<evidence type="ECO:0000256" key="6">
    <source>
        <dbReference type="SAM" id="MobiDB-lite"/>
    </source>
</evidence>
<comment type="similarity">
    <text evidence="1">Belongs to the complex I 51 kDa subunit family.</text>
</comment>
<dbReference type="GO" id="GO:0046872">
    <property type="term" value="F:metal ion binding"/>
    <property type="evidence" value="ECO:0007669"/>
    <property type="project" value="UniProtKB-KW"/>
</dbReference>
<dbReference type="Gene3D" id="3.40.50.11540">
    <property type="entry name" value="NADH-ubiquinone oxidoreductase 51kDa subunit"/>
    <property type="match status" value="1"/>
</dbReference>
<dbReference type="InterPro" id="IPR019575">
    <property type="entry name" value="Nuop51_4Fe4S-bd"/>
</dbReference>
<dbReference type="PANTHER" id="PTHR43578">
    <property type="entry name" value="NADH-QUINONE OXIDOREDUCTASE SUBUNIT F"/>
    <property type="match status" value="1"/>
</dbReference>
<dbReference type="InterPro" id="IPR037225">
    <property type="entry name" value="Nuo51_FMN-bd_sf"/>
</dbReference>
<dbReference type="Pfam" id="PF01512">
    <property type="entry name" value="Complex1_51K"/>
    <property type="match status" value="1"/>
</dbReference>
<evidence type="ECO:0000256" key="4">
    <source>
        <dbReference type="ARBA" id="ARBA00023004"/>
    </source>
</evidence>
<dbReference type="InterPro" id="IPR011538">
    <property type="entry name" value="Nuo51_FMN-bd"/>
</dbReference>
<evidence type="ECO:0000259" key="7">
    <source>
        <dbReference type="SMART" id="SM00928"/>
    </source>
</evidence>
<feature type="region of interest" description="Disordered" evidence="6">
    <location>
        <begin position="1"/>
        <end position="26"/>
    </location>
</feature>
<dbReference type="EMBL" id="WUUT01000005">
    <property type="protein sequence ID" value="MXR52536.1"/>
    <property type="molecule type" value="Genomic_DNA"/>
</dbReference>
<reference evidence="8 9" key="1">
    <citation type="submission" date="2019-12" db="EMBL/GenBank/DDBJ databases">
        <title>Isolation and characterization of three novel carbon monoxide-oxidizing members of Halobacteria from salione crusts and soils.</title>
        <authorList>
            <person name="Myers M.R."/>
            <person name="King G.M."/>
        </authorList>
    </citation>
    <scope>NUCLEOTIDE SEQUENCE [LARGE SCALE GENOMIC DNA]</scope>
    <source>
        <strain evidence="8 9">WSH3</strain>
    </source>
</reference>
<dbReference type="AlphaFoldDB" id="A0A6B0T8I4"/>
<protein>
    <submittedName>
        <fullName evidence="8">NADH dehydrogenase FAD-containing subunit</fullName>
    </submittedName>
</protein>
<accession>A0A6B0T8I4</accession>
<feature type="region of interest" description="Disordered" evidence="6">
    <location>
        <begin position="315"/>
        <end position="337"/>
    </location>
</feature>
<dbReference type="SMART" id="SM00928">
    <property type="entry name" value="NADH_4Fe-4S"/>
    <property type="match status" value="1"/>
</dbReference>
<organism evidence="8 9">
    <name type="scientific">Halovenus carboxidivorans</name>
    <dbReference type="NCBI Taxonomy" id="2692199"/>
    <lineage>
        <taxon>Archaea</taxon>
        <taxon>Methanobacteriati</taxon>
        <taxon>Methanobacteriota</taxon>
        <taxon>Stenosarchaea group</taxon>
        <taxon>Halobacteria</taxon>
        <taxon>Halobacteriales</taxon>
        <taxon>Haloarculaceae</taxon>
        <taxon>Halovenus</taxon>
    </lineage>
</organism>
<keyword evidence="5" id="KW-0411">Iron-sulfur</keyword>
<evidence type="ECO:0000256" key="2">
    <source>
        <dbReference type="ARBA" id="ARBA00022485"/>
    </source>
</evidence>
<sequence length="516" mass="54066">MHDKPSSESTAETLIRFSSGPDRGDATDVLSAAEEVADDVAVRATGPTGITAYEPLALVSTDGETRMYAAVDASQATDLVRAAEAGESTDFEPFAVVEHEDDGTLPVPDEGPLAVGDRRLLAKCGWANPVAPADWTLVSERVTAETRLETPILGRGRGDAVAETPVTEAWDTIRETDGEPVVVVNAHDTDPRHRSDETLLAGATVAVLDAAVTAGVLVGATDVLVLLDADAPVRPRLEEAADALAESLPITPKIAVGPPEYRAGDPTAALEVLEGNDRIEPRRQPPSPASYGLYGRPTAVHSVRTVLQARAALQRELPDLSPPGSDDGEPTDGERAPTRLFSVTGDVDHPAVVELSADDSLSAVREAVAPTDGVGMVCVGGIFGGLTDTLDYDPTAEALTEAGLGLTGGVEILGESRCPVSEAGERVQFAAEENSGRCVPGREGTQQLTELLRDIYGGTFDAEKITELARVMRTTANCQIGATAPRPVTTALDRFGEQFTEHANGTCRHGTCSDNL</sequence>
<dbReference type="SUPFAM" id="SSF140490">
    <property type="entry name" value="Nqo1C-terminal domain-like"/>
    <property type="match status" value="1"/>
</dbReference>
<evidence type="ECO:0000256" key="1">
    <source>
        <dbReference type="ARBA" id="ARBA00007523"/>
    </source>
</evidence>
<evidence type="ECO:0000313" key="9">
    <source>
        <dbReference type="Proteomes" id="UP000466535"/>
    </source>
</evidence>
<dbReference type="Gene3D" id="1.20.1440.230">
    <property type="entry name" value="NADH-ubiquinone oxidoreductase 51kDa subunit, iron-sulphur binding domain"/>
    <property type="match status" value="1"/>
</dbReference>
<dbReference type="PANTHER" id="PTHR43578:SF3">
    <property type="entry name" value="NADH-QUINONE OXIDOREDUCTASE SUBUNIT F"/>
    <property type="match status" value="1"/>
</dbReference>
<dbReference type="InterPro" id="IPR037207">
    <property type="entry name" value="Nuop51_4Fe4S-bd_sf"/>
</dbReference>
<dbReference type="Proteomes" id="UP000466535">
    <property type="component" value="Unassembled WGS sequence"/>
</dbReference>
<evidence type="ECO:0000256" key="3">
    <source>
        <dbReference type="ARBA" id="ARBA00022723"/>
    </source>
</evidence>
<keyword evidence="2" id="KW-0004">4Fe-4S</keyword>
<dbReference type="SUPFAM" id="SSF142019">
    <property type="entry name" value="Nqo1 FMN-binding domain-like"/>
    <property type="match status" value="1"/>
</dbReference>
<dbReference type="GO" id="GO:0051539">
    <property type="term" value="F:4 iron, 4 sulfur cluster binding"/>
    <property type="evidence" value="ECO:0007669"/>
    <property type="project" value="UniProtKB-KW"/>
</dbReference>
<keyword evidence="9" id="KW-1185">Reference proteome</keyword>
<feature type="domain" description="NADH-ubiquinone oxidoreductase 51kDa subunit iron-sulphur binding" evidence="7">
    <location>
        <begin position="420"/>
        <end position="465"/>
    </location>
</feature>
<evidence type="ECO:0000256" key="5">
    <source>
        <dbReference type="ARBA" id="ARBA00023014"/>
    </source>
</evidence>
<evidence type="ECO:0000313" key="8">
    <source>
        <dbReference type="EMBL" id="MXR52536.1"/>
    </source>
</evidence>
<name>A0A6B0T8I4_9EURY</name>